<accession>A0AAF1BP05</accession>
<dbReference type="AlphaFoldDB" id="A0AAF1BP05"/>
<sequence>MSFNCSYLYNPNVTCLQPNNVSANGVAYVLLYDADMAKAGKCLLSQDLVFTECVTQSKERRAALGLPSGSRAVPTLGPLPLLLLVLAFLSATCAKAVPCSSFTPDPRDTWNWNATTEGTVLSGADDCSVAACGGNITNTTTIKLEWEVNTTAVEVKAAAADIVATVTSVPTDGMWILNGRAYLIAYAHAVQVQGWFEGCSDRQRYRGSALVPDGDRVVLRYVYTDRTRRR</sequence>
<dbReference type="Proteomes" id="UP000827549">
    <property type="component" value="Chromosome 2"/>
</dbReference>
<gene>
    <name evidence="1" type="ORF">LOC62_02G002243</name>
</gene>
<organism evidence="1 2">
    <name type="scientific">Vanrija pseudolonga</name>
    <dbReference type="NCBI Taxonomy" id="143232"/>
    <lineage>
        <taxon>Eukaryota</taxon>
        <taxon>Fungi</taxon>
        <taxon>Dikarya</taxon>
        <taxon>Basidiomycota</taxon>
        <taxon>Agaricomycotina</taxon>
        <taxon>Tremellomycetes</taxon>
        <taxon>Trichosporonales</taxon>
        <taxon>Trichosporonaceae</taxon>
        <taxon>Vanrija</taxon>
    </lineage>
</organism>
<evidence type="ECO:0000313" key="1">
    <source>
        <dbReference type="EMBL" id="WOO78703.1"/>
    </source>
</evidence>
<proteinExistence type="predicted"/>
<dbReference type="RefSeq" id="XP_062624735.1">
    <property type="nucleotide sequence ID" value="XM_062768751.1"/>
</dbReference>
<keyword evidence="2" id="KW-1185">Reference proteome</keyword>
<reference evidence="1" key="1">
    <citation type="submission" date="2023-10" db="EMBL/GenBank/DDBJ databases">
        <authorList>
            <person name="Noh H."/>
        </authorList>
    </citation>
    <scope>NUCLEOTIDE SEQUENCE</scope>
    <source>
        <strain evidence="1">DUCC4014</strain>
    </source>
</reference>
<evidence type="ECO:0000313" key="2">
    <source>
        <dbReference type="Proteomes" id="UP000827549"/>
    </source>
</evidence>
<dbReference type="GeneID" id="87805491"/>
<name>A0AAF1BP05_9TREE</name>
<protein>
    <submittedName>
        <fullName evidence="1">Uncharacterized protein</fullName>
    </submittedName>
</protein>
<dbReference type="EMBL" id="CP086715">
    <property type="protein sequence ID" value="WOO78703.1"/>
    <property type="molecule type" value="Genomic_DNA"/>
</dbReference>